<evidence type="ECO:0000313" key="4">
    <source>
        <dbReference type="EMBL" id="AIA34050.1"/>
    </source>
</evidence>
<keyword evidence="2" id="KW-1133">Transmembrane helix</keyword>
<name>A0A059Y3V9_MYCBV</name>
<dbReference type="NCBIfam" id="NF045829">
    <property type="entry name" value="UU052_fam"/>
    <property type="match status" value="1"/>
</dbReference>
<feature type="signal peptide" evidence="3">
    <location>
        <begin position="1"/>
        <end position="18"/>
    </location>
</feature>
<evidence type="ECO:0000256" key="3">
    <source>
        <dbReference type="SAM" id="SignalP"/>
    </source>
</evidence>
<evidence type="ECO:0000313" key="5">
    <source>
        <dbReference type="Proteomes" id="UP000027182"/>
    </source>
</evidence>
<dbReference type="RefSeq" id="WP_013954849.1">
    <property type="nucleotide sequence ID" value="NZ_CP005933.1"/>
</dbReference>
<evidence type="ECO:0000256" key="2">
    <source>
        <dbReference type="SAM" id="Phobius"/>
    </source>
</evidence>
<dbReference type="AlphaFoldDB" id="A0A059Y3V9"/>
<keyword evidence="3" id="KW-0732">Signal</keyword>
<dbReference type="KEGG" id="mbq:K668_02360"/>
<gene>
    <name evidence="4" type="ORF">K668_02360</name>
</gene>
<feature type="region of interest" description="Disordered" evidence="1">
    <location>
        <begin position="28"/>
        <end position="89"/>
    </location>
</feature>
<feature type="compositionally biased region" description="Low complexity" evidence="1">
    <location>
        <begin position="44"/>
        <end position="74"/>
    </location>
</feature>
<protein>
    <submittedName>
        <fullName evidence="4">Transmembrane protein</fullName>
    </submittedName>
</protein>
<feature type="transmembrane region" description="Helical" evidence="2">
    <location>
        <begin position="697"/>
        <end position="721"/>
    </location>
</feature>
<reference evidence="4 5" key="1">
    <citation type="submission" date="2013-04" db="EMBL/GenBank/DDBJ databases">
        <authorList>
            <person name="Lin L."/>
            <person name="Zeng Z."/>
            <person name="Xie J."/>
            <person name="Luo L."/>
            <person name="Yang Z."/>
            <person name="Liang W."/>
            <person name="Lin H."/>
            <person name="Dong C."/>
            <person name="Sun Y."/>
        </authorList>
    </citation>
    <scope>NUCLEOTIDE SEQUENCE [LARGE SCALE GENOMIC DNA]</scope>
    <source>
        <strain evidence="4 5">CQ-W70</strain>
    </source>
</reference>
<dbReference type="PATRIC" id="fig|1316930.3.peg.484"/>
<proteinExistence type="predicted"/>
<dbReference type="HOGENOM" id="CLU_019559_0_0_14"/>
<sequence>MKSKKMLLILKAVSPAISAPVALVSVSGKENLNKRFEEGTNSTSGANDKNGKGANNGTGSNSNGGNANRSSESSYTSGKPGKGVSPQFSSFKDKADEAIKQALNDAVDKIIKYTESELSKIGDLTKPQEQKEGDKDKDKDSYLDKLEKKVYLKELNKLFKDKKNNLKEFKDYAELGLPVTFPFVIANDKEYDTGTINFNGKEYKDIKIGKNENRDYSKVIESNGKDRINKSGKEENIASGPQFESALNKYTQELNKSILDMVYNPKEIPKFGKDIFLEEAKFDQKEGFTVKHPQNSNSWSDYIVKKIKPKFVDFDLKQNQEFKVIDETQPSPKVNPPNLPDLTKKPLVPGKPPTNNDTVNPLEQSETLLSLAPYANYKYSQNSNDVLANLLRNNSGEQKEKIFFFNNPINTRFKYTVENINGNTATVKITDTAKQNVSRTYNCNKNSYISDPRHMFLFQKQSEALSAKFTQLYKALMLDEKIDYSNLAHNELQLSLYGMVNTATKIITDKKFTDLWNSIIIKYANKISAPKSDDDFKSAVKSSSQVVIDKLIQALSASELNNQPFWSSLVNALTVVESDLKEIANHKETREKIINKFKTLKLDFKVLDNTFTLLNKSLLKLRASANNWAKSFQYSKWFDEYTANVADVRENIEFLRDFLDPVAPNGAESKEFKKLDDSYQKAINKIKNSNRSIKKTYYAIGGTLAAIGLILLLTNVLIFTIKYKNKLNKAIKSAFGISISVSAIVALVGIILILLGLKG</sequence>
<dbReference type="InterPro" id="IPR054788">
    <property type="entry name" value="MSC_0620_UU052-like"/>
</dbReference>
<feature type="chain" id="PRO_5001584505" evidence="3">
    <location>
        <begin position="19"/>
        <end position="759"/>
    </location>
</feature>
<dbReference type="EMBL" id="CP005933">
    <property type="protein sequence ID" value="AIA34050.1"/>
    <property type="molecule type" value="Genomic_DNA"/>
</dbReference>
<feature type="transmembrane region" description="Helical" evidence="2">
    <location>
        <begin position="733"/>
        <end position="757"/>
    </location>
</feature>
<feature type="region of interest" description="Disordered" evidence="1">
    <location>
        <begin position="326"/>
        <end position="361"/>
    </location>
</feature>
<organism evidence="4 5">
    <name type="scientific">Mycoplasmopsis bovis CQ-W70</name>
    <dbReference type="NCBI Taxonomy" id="1316930"/>
    <lineage>
        <taxon>Bacteria</taxon>
        <taxon>Bacillati</taxon>
        <taxon>Mycoplasmatota</taxon>
        <taxon>Mycoplasmoidales</taxon>
        <taxon>Metamycoplasmataceae</taxon>
        <taxon>Mycoplasmopsis</taxon>
    </lineage>
</organism>
<dbReference type="Proteomes" id="UP000027182">
    <property type="component" value="Chromosome"/>
</dbReference>
<accession>A0A059Y3V9</accession>
<evidence type="ECO:0000256" key="1">
    <source>
        <dbReference type="SAM" id="MobiDB-lite"/>
    </source>
</evidence>
<keyword evidence="2" id="KW-0472">Membrane</keyword>
<keyword evidence="2 4" id="KW-0812">Transmembrane</keyword>